<dbReference type="AlphaFoldDB" id="A0A9N7JPD3"/>
<comment type="catalytic activity">
    <reaction evidence="12">
        <text>(6R)-5,10-methylene-5,6,7,8-tetrahydrofolate + NADP(+) = (6R)-5,10-methenyltetrahydrofolate + NADPH</text>
        <dbReference type="Rhea" id="RHEA:22812"/>
        <dbReference type="ChEBI" id="CHEBI:15636"/>
        <dbReference type="ChEBI" id="CHEBI:57455"/>
        <dbReference type="ChEBI" id="CHEBI:57783"/>
        <dbReference type="ChEBI" id="CHEBI:58349"/>
        <dbReference type="EC" id="1.5.1.5"/>
    </reaction>
</comment>
<evidence type="ECO:0000256" key="3">
    <source>
        <dbReference type="ARBA" id="ARBA00022563"/>
    </source>
</evidence>
<comment type="function">
    <text evidence="12">Catalyzes the oxidation of 5,10-methylenetetrahydrofolate to 5,10-methenyltetrahydrofolate and then the hydrolysis of 5,10-methenyltetrahydrofolate to 10-formyltetrahydrofolate.</text>
</comment>
<dbReference type="GO" id="GO:0000105">
    <property type="term" value="P:L-histidine biosynthetic process"/>
    <property type="evidence" value="ECO:0007669"/>
    <property type="project" value="UniProtKB-KW"/>
</dbReference>
<evidence type="ECO:0000313" key="15">
    <source>
        <dbReference type="EMBL" id="AYE35646.1"/>
    </source>
</evidence>
<comment type="caution">
    <text evidence="12">Lacks conserved residue(s) required for the propagation of feature annotation.</text>
</comment>
<dbReference type="CDD" id="cd01080">
    <property type="entry name" value="NAD_bind_m-THF_DH_Cyclohyd"/>
    <property type="match status" value="1"/>
</dbReference>
<dbReference type="PANTHER" id="PTHR48099">
    <property type="entry name" value="C-1-TETRAHYDROFOLATE SYNTHASE, CYTOPLASMIC-RELATED"/>
    <property type="match status" value="1"/>
</dbReference>
<dbReference type="EC" id="3.5.4.9" evidence="12"/>
<feature type="binding site" evidence="12">
    <location>
        <position position="231"/>
    </location>
    <ligand>
        <name>NADP(+)</name>
        <dbReference type="ChEBI" id="CHEBI:58349"/>
    </ligand>
</feature>
<evidence type="ECO:0000259" key="13">
    <source>
        <dbReference type="Pfam" id="PF00763"/>
    </source>
</evidence>
<evidence type="ECO:0000256" key="8">
    <source>
        <dbReference type="ARBA" id="ARBA00023002"/>
    </source>
</evidence>
<evidence type="ECO:0000256" key="5">
    <source>
        <dbReference type="ARBA" id="ARBA00022755"/>
    </source>
</evidence>
<dbReference type="Gene3D" id="3.40.50.720">
    <property type="entry name" value="NAD(P)-binding Rossmann-like Domain"/>
    <property type="match status" value="1"/>
</dbReference>
<dbReference type="PRINTS" id="PR00085">
    <property type="entry name" value="THFDHDRGNASE"/>
</dbReference>
<accession>A0A9N7JPD3</accession>
<dbReference type="PANTHER" id="PTHR48099:SF5">
    <property type="entry name" value="C-1-TETRAHYDROFOLATE SYNTHASE, CYTOPLASMIC"/>
    <property type="match status" value="1"/>
</dbReference>
<dbReference type="KEGG" id="csep:CP523_15060"/>
<dbReference type="Pfam" id="PF02882">
    <property type="entry name" value="THF_DHG_CYH_C"/>
    <property type="match status" value="1"/>
</dbReference>
<dbReference type="EC" id="1.5.1.5" evidence="12"/>
<dbReference type="Proteomes" id="UP000280586">
    <property type="component" value="Chromosome"/>
</dbReference>
<reference evidence="16" key="2">
    <citation type="submission" date="2022-06" db="EMBL/GenBank/DDBJ databases">
        <authorList>
            <person name="Holder M.E."/>
            <person name="Ajami N.J."/>
            <person name="Petrosino J.F."/>
        </authorList>
    </citation>
    <scope>NUCLEOTIDE SEQUENCE</scope>
    <source>
        <strain evidence="16">RMA 8861</strain>
    </source>
</reference>
<dbReference type="GeneID" id="303562008"/>
<keyword evidence="5 12" id="KW-0658">Purine biosynthesis</keyword>
<dbReference type="RefSeq" id="WP_066676019.1">
    <property type="nucleotide sequence ID" value="NZ_CABMIZ010000013.1"/>
</dbReference>
<proteinExistence type="inferred from homology"/>
<evidence type="ECO:0000256" key="7">
    <source>
        <dbReference type="ARBA" id="ARBA00022857"/>
    </source>
</evidence>
<comment type="pathway">
    <text evidence="1 12">One-carbon metabolism; tetrahydrofolate interconversion.</text>
</comment>
<dbReference type="InterPro" id="IPR046346">
    <property type="entry name" value="Aminoacid_DH-like_N_sf"/>
</dbReference>
<keyword evidence="11 12" id="KW-0511">Multifunctional enzyme</keyword>
<evidence type="ECO:0000256" key="9">
    <source>
        <dbReference type="ARBA" id="ARBA00023102"/>
    </source>
</evidence>
<keyword evidence="10 12" id="KW-0486">Methionine biosynthesis</keyword>
<evidence type="ECO:0000256" key="4">
    <source>
        <dbReference type="ARBA" id="ARBA00022605"/>
    </source>
</evidence>
<dbReference type="SUPFAM" id="SSF53223">
    <property type="entry name" value="Aminoacid dehydrogenase-like, N-terminal domain"/>
    <property type="match status" value="1"/>
</dbReference>
<evidence type="ECO:0000256" key="10">
    <source>
        <dbReference type="ARBA" id="ARBA00023167"/>
    </source>
</evidence>
<dbReference type="HAMAP" id="MF_01576">
    <property type="entry name" value="THF_DHG_CYH"/>
    <property type="match status" value="1"/>
</dbReference>
<keyword evidence="6 12" id="KW-0378">Hydrolase</keyword>
<evidence type="ECO:0000256" key="2">
    <source>
        <dbReference type="ARBA" id="ARBA00011738"/>
    </source>
</evidence>
<dbReference type="Gene3D" id="3.40.50.10860">
    <property type="entry name" value="Leucine Dehydrogenase, chain A, domain 1"/>
    <property type="match status" value="1"/>
</dbReference>
<dbReference type="FunFam" id="3.40.50.10860:FF:000005">
    <property type="entry name" value="C-1-tetrahydrofolate synthase, cytoplasmic, putative"/>
    <property type="match status" value="1"/>
</dbReference>
<dbReference type="OrthoDB" id="9803580at2"/>
<evidence type="ECO:0000256" key="12">
    <source>
        <dbReference type="HAMAP-Rule" id="MF_01576"/>
    </source>
</evidence>
<dbReference type="Pfam" id="PF00763">
    <property type="entry name" value="THF_DHG_CYH"/>
    <property type="match status" value="1"/>
</dbReference>
<dbReference type="GO" id="GO:0004488">
    <property type="term" value="F:methylenetetrahydrofolate dehydrogenase (NADP+) activity"/>
    <property type="evidence" value="ECO:0007669"/>
    <property type="project" value="UniProtKB-UniRule"/>
</dbReference>
<dbReference type="InterPro" id="IPR000672">
    <property type="entry name" value="THF_DH/CycHdrlase"/>
</dbReference>
<dbReference type="NCBIfam" id="NF010769">
    <property type="entry name" value="PRK14172.1"/>
    <property type="match status" value="1"/>
</dbReference>
<gene>
    <name evidence="12" type="primary">folD</name>
    <name evidence="15" type="ORF">CP523_15060</name>
    <name evidence="16" type="ORF">NH397_07500</name>
</gene>
<evidence type="ECO:0000256" key="11">
    <source>
        <dbReference type="ARBA" id="ARBA00023268"/>
    </source>
</evidence>
<dbReference type="GO" id="GO:0005829">
    <property type="term" value="C:cytosol"/>
    <property type="evidence" value="ECO:0007669"/>
    <property type="project" value="TreeGrafter"/>
</dbReference>
<dbReference type="SUPFAM" id="SSF51735">
    <property type="entry name" value="NAD(P)-binding Rossmann-fold domains"/>
    <property type="match status" value="1"/>
</dbReference>
<dbReference type="Proteomes" id="UP001055437">
    <property type="component" value="Chromosome"/>
</dbReference>
<dbReference type="FunFam" id="3.40.50.720:FF:000094">
    <property type="entry name" value="Bifunctional protein FolD"/>
    <property type="match status" value="1"/>
</dbReference>
<dbReference type="EMBL" id="CP023671">
    <property type="protein sequence ID" value="AYE35646.1"/>
    <property type="molecule type" value="Genomic_DNA"/>
</dbReference>
<feature type="domain" description="Tetrahydrofolate dehydrogenase/cyclohydrolase NAD(P)-binding" evidence="14">
    <location>
        <begin position="139"/>
        <end position="280"/>
    </location>
</feature>
<dbReference type="InterPro" id="IPR020630">
    <property type="entry name" value="THF_DH/CycHdrlase_cat_dom"/>
</dbReference>
<keyword evidence="8 12" id="KW-0560">Oxidoreductase</keyword>
<feature type="binding site" evidence="12">
    <location>
        <begin position="165"/>
        <end position="167"/>
    </location>
    <ligand>
        <name>NADP(+)</name>
        <dbReference type="ChEBI" id="CHEBI:58349"/>
    </ligand>
</feature>
<sequence>MGQIINGKEIALKVKENIKEYINERENKGLKRPKIASILVGNDGGSIYYMNNQEKVANSLNCDFEKIILEDTIAENNLINIIEKLNKDKSIQGIILQLPLPKNFNEKKVIASISPKKDIDCLTYESQGKLYMGEKGFLPCTPNSVVTLLESLNIDLQGLEVVVLGRSNIVGKPVAQLLLNKNTTVTICHSKTKDLKSVCKRADILIVAIGKPKFINKKYIKEGAIVIDVGTSSFEGKITGDVDFEDVIDLASFVTPVPGGVGALTTTLLIKNACEAMENNEN</sequence>
<feature type="domain" description="Tetrahydrofolate dehydrogenase/cyclohydrolase catalytic" evidence="13">
    <location>
        <begin position="5"/>
        <end position="120"/>
    </location>
</feature>
<dbReference type="InterPro" id="IPR020631">
    <property type="entry name" value="THF_DH/CycHdrlase_NAD-bd_dom"/>
</dbReference>
<reference evidence="15 17" key="1">
    <citation type="submission" date="2017-09" db="EMBL/GenBank/DDBJ databases">
        <authorList>
            <person name="Thomas P."/>
            <person name="Seyboldt C."/>
        </authorList>
    </citation>
    <scope>NUCLEOTIDE SEQUENCE [LARGE SCALE GENOMIC DNA]</scope>
    <source>
        <strain evidence="15 17">DSM 7534</strain>
    </source>
</reference>
<dbReference type="InterPro" id="IPR036291">
    <property type="entry name" value="NAD(P)-bd_dom_sf"/>
</dbReference>
<organism evidence="15 17">
    <name type="scientific">Clostridium septicum</name>
    <dbReference type="NCBI Taxonomy" id="1504"/>
    <lineage>
        <taxon>Bacteria</taxon>
        <taxon>Bacillati</taxon>
        <taxon>Bacillota</taxon>
        <taxon>Clostridia</taxon>
        <taxon>Eubacteriales</taxon>
        <taxon>Clostridiaceae</taxon>
        <taxon>Clostridium</taxon>
    </lineage>
</organism>
<evidence type="ECO:0000313" key="17">
    <source>
        <dbReference type="Proteomes" id="UP000280586"/>
    </source>
</evidence>
<dbReference type="GO" id="GO:0009086">
    <property type="term" value="P:methionine biosynthetic process"/>
    <property type="evidence" value="ECO:0007669"/>
    <property type="project" value="UniProtKB-KW"/>
</dbReference>
<evidence type="ECO:0000313" key="18">
    <source>
        <dbReference type="Proteomes" id="UP001055437"/>
    </source>
</evidence>
<evidence type="ECO:0000256" key="6">
    <source>
        <dbReference type="ARBA" id="ARBA00022801"/>
    </source>
</evidence>
<comment type="subunit">
    <text evidence="2 12">Homodimer.</text>
</comment>
<name>A0A9N7JPD3_CLOSE</name>
<comment type="catalytic activity">
    <reaction evidence="12">
        <text>(6R)-5,10-methenyltetrahydrofolate + H2O = (6R)-10-formyltetrahydrofolate + H(+)</text>
        <dbReference type="Rhea" id="RHEA:23700"/>
        <dbReference type="ChEBI" id="CHEBI:15377"/>
        <dbReference type="ChEBI" id="CHEBI:15378"/>
        <dbReference type="ChEBI" id="CHEBI:57455"/>
        <dbReference type="ChEBI" id="CHEBI:195366"/>
        <dbReference type="EC" id="3.5.4.9"/>
    </reaction>
</comment>
<comment type="similarity">
    <text evidence="12">Belongs to the tetrahydrofolate dehydrogenase/cyclohydrolase family.</text>
</comment>
<dbReference type="GO" id="GO:0006164">
    <property type="term" value="P:purine nucleotide biosynthetic process"/>
    <property type="evidence" value="ECO:0007669"/>
    <property type="project" value="UniProtKB-KW"/>
</dbReference>
<keyword evidence="7 12" id="KW-0521">NADP</keyword>
<dbReference type="GO" id="GO:0035999">
    <property type="term" value="P:tetrahydrofolate interconversion"/>
    <property type="evidence" value="ECO:0007669"/>
    <property type="project" value="UniProtKB-UniRule"/>
</dbReference>
<evidence type="ECO:0000259" key="14">
    <source>
        <dbReference type="Pfam" id="PF02882"/>
    </source>
</evidence>
<keyword evidence="3 12" id="KW-0554">One-carbon metabolism</keyword>
<keyword evidence="4 12" id="KW-0028">Amino-acid biosynthesis</keyword>
<evidence type="ECO:0000313" key="16">
    <source>
        <dbReference type="EMBL" id="USS02250.1"/>
    </source>
</evidence>
<evidence type="ECO:0000256" key="1">
    <source>
        <dbReference type="ARBA" id="ARBA00004777"/>
    </source>
</evidence>
<keyword evidence="9 12" id="KW-0368">Histidine biosynthesis</keyword>
<dbReference type="GO" id="GO:0004477">
    <property type="term" value="F:methenyltetrahydrofolate cyclohydrolase activity"/>
    <property type="evidence" value="ECO:0007669"/>
    <property type="project" value="UniProtKB-UniRule"/>
</dbReference>
<dbReference type="EMBL" id="CP099799">
    <property type="protein sequence ID" value="USS02250.1"/>
    <property type="molecule type" value="Genomic_DNA"/>
</dbReference>
<keyword evidence="18" id="KW-1185">Reference proteome</keyword>
<protein>
    <recommendedName>
        <fullName evidence="12">Bifunctional protein FolD</fullName>
    </recommendedName>
    <domain>
        <recommendedName>
            <fullName evidence="12">Methylenetetrahydrofolate dehydrogenase</fullName>
            <ecNumber evidence="12">1.5.1.5</ecNumber>
        </recommendedName>
    </domain>
    <domain>
        <recommendedName>
            <fullName evidence="12">Methenyltetrahydrofolate cyclohydrolase</fullName>
            <ecNumber evidence="12">3.5.4.9</ecNumber>
        </recommendedName>
    </domain>
</protein>